<name>A0A7M1ZYT2_9ACTN</name>
<dbReference type="RefSeq" id="WP_193666535.1">
    <property type="nucleotide sequence ID" value="NZ_CP063310.1"/>
</dbReference>
<gene>
    <name evidence="1" type="ORF">GS424_002245</name>
</gene>
<dbReference type="AlphaFoldDB" id="A0A7M1ZYT2"/>
<proteinExistence type="predicted"/>
<evidence type="ECO:0000313" key="2">
    <source>
        <dbReference type="Proteomes" id="UP000478463"/>
    </source>
</evidence>
<sequence length="51" mass="5717">MIGYRELLGAIEKAAAEVFETAETEERVCELEQEMYEEINLVAAARIAELA</sequence>
<dbReference type="EMBL" id="CP063310">
    <property type="protein sequence ID" value="QOS68713.1"/>
    <property type="molecule type" value="Genomic_DNA"/>
</dbReference>
<protein>
    <submittedName>
        <fullName evidence="1">Uncharacterized protein</fullName>
    </submittedName>
</protein>
<accession>A0A7M1ZYT2</accession>
<reference evidence="1 2" key="1">
    <citation type="submission" date="2020-10" db="EMBL/GenBank/DDBJ databases">
        <title>Eggerthella sp. nov., isolated from human feces.</title>
        <authorList>
            <person name="Yajun G."/>
        </authorList>
    </citation>
    <scope>NUCLEOTIDE SEQUENCE [LARGE SCALE GENOMIC DNA]</scope>
    <source>
        <strain evidence="1 2">HF-1101</strain>
    </source>
</reference>
<evidence type="ECO:0000313" key="1">
    <source>
        <dbReference type="EMBL" id="QOS68713.1"/>
    </source>
</evidence>
<organism evidence="1 2">
    <name type="scientific">Eggerthella guodeyinii</name>
    <dbReference type="NCBI Taxonomy" id="2690837"/>
    <lineage>
        <taxon>Bacteria</taxon>
        <taxon>Bacillati</taxon>
        <taxon>Actinomycetota</taxon>
        <taxon>Coriobacteriia</taxon>
        <taxon>Eggerthellales</taxon>
        <taxon>Eggerthellaceae</taxon>
        <taxon>Eggerthella</taxon>
    </lineage>
</organism>
<dbReference type="Proteomes" id="UP000478463">
    <property type="component" value="Chromosome"/>
</dbReference>
<dbReference type="KEGG" id="egd:GS424_002245"/>